<dbReference type="Gene3D" id="3.30.450.20">
    <property type="entry name" value="PAS domain"/>
    <property type="match status" value="1"/>
</dbReference>
<dbReference type="SMART" id="SM00091">
    <property type="entry name" value="PAS"/>
    <property type="match status" value="1"/>
</dbReference>
<evidence type="ECO:0000256" key="3">
    <source>
        <dbReference type="ARBA" id="ARBA00012438"/>
    </source>
</evidence>
<dbReference type="NCBIfam" id="TIGR00229">
    <property type="entry name" value="sensory_box"/>
    <property type="match status" value="1"/>
</dbReference>
<keyword evidence="11 14" id="KW-0472">Membrane</keyword>
<dbReference type="CDD" id="cd00082">
    <property type="entry name" value="HisKA"/>
    <property type="match status" value="1"/>
</dbReference>
<evidence type="ECO:0000256" key="14">
    <source>
        <dbReference type="SAM" id="Phobius"/>
    </source>
</evidence>
<feature type="domain" description="PAC" evidence="18">
    <location>
        <begin position="374"/>
        <end position="426"/>
    </location>
</feature>
<dbReference type="Pfam" id="PF01627">
    <property type="entry name" value="Hpt"/>
    <property type="match status" value="1"/>
</dbReference>
<feature type="domain" description="PAS" evidence="17">
    <location>
        <begin position="316"/>
        <end position="357"/>
    </location>
</feature>
<dbReference type="SMART" id="SM00387">
    <property type="entry name" value="HATPase_c"/>
    <property type="match status" value="1"/>
</dbReference>
<dbReference type="PROSITE" id="PS50109">
    <property type="entry name" value="HIS_KIN"/>
    <property type="match status" value="1"/>
</dbReference>
<evidence type="ECO:0000259" key="18">
    <source>
        <dbReference type="PROSITE" id="PS50113"/>
    </source>
</evidence>
<evidence type="ECO:0000259" key="15">
    <source>
        <dbReference type="PROSITE" id="PS50109"/>
    </source>
</evidence>
<dbReference type="Pfam" id="PF00512">
    <property type="entry name" value="HisKA"/>
    <property type="match status" value="1"/>
</dbReference>
<organism evidence="20 21">
    <name type="scientific">Oceanospirillum sediminis</name>
    <dbReference type="NCBI Taxonomy" id="2760088"/>
    <lineage>
        <taxon>Bacteria</taxon>
        <taxon>Pseudomonadati</taxon>
        <taxon>Pseudomonadota</taxon>
        <taxon>Gammaproteobacteria</taxon>
        <taxon>Oceanospirillales</taxon>
        <taxon>Oceanospirillaceae</taxon>
        <taxon>Oceanospirillum</taxon>
    </lineage>
</organism>
<evidence type="ECO:0000256" key="9">
    <source>
        <dbReference type="ARBA" id="ARBA00022989"/>
    </source>
</evidence>
<dbReference type="Pfam" id="PF13426">
    <property type="entry name" value="PAS_9"/>
    <property type="match status" value="1"/>
</dbReference>
<dbReference type="InterPro" id="IPR004358">
    <property type="entry name" value="Sig_transdc_His_kin-like_C"/>
</dbReference>
<feature type="domain" description="HPt" evidence="19">
    <location>
        <begin position="990"/>
        <end position="1086"/>
    </location>
</feature>
<dbReference type="Pfam" id="PF00072">
    <property type="entry name" value="Response_reg"/>
    <property type="match status" value="2"/>
</dbReference>
<dbReference type="PANTHER" id="PTHR45339:SF1">
    <property type="entry name" value="HYBRID SIGNAL TRANSDUCTION HISTIDINE KINASE J"/>
    <property type="match status" value="1"/>
</dbReference>
<dbReference type="Proteomes" id="UP000565262">
    <property type="component" value="Unassembled WGS sequence"/>
</dbReference>
<dbReference type="SUPFAM" id="SSF55785">
    <property type="entry name" value="PYP-like sensor domain (PAS domain)"/>
    <property type="match status" value="1"/>
</dbReference>
<dbReference type="SMART" id="SM00388">
    <property type="entry name" value="HisKA"/>
    <property type="match status" value="1"/>
</dbReference>
<dbReference type="SUPFAM" id="SSF47226">
    <property type="entry name" value="Histidine-containing phosphotransfer domain, HPT domain"/>
    <property type="match status" value="1"/>
</dbReference>
<dbReference type="CDD" id="cd17546">
    <property type="entry name" value="REC_hyHK_CKI1_RcsC-like"/>
    <property type="match status" value="2"/>
</dbReference>
<dbReference type="InterPro" id="IPR035965">
    <property type="entry name" value="PAS-like_dom_sf"/>
</dbReference>
<dbReference type="PROSITE" id="PS50894">
    <property type="entry name" value="HPT"/>
    <property type="match status" value="1"/>
</dbReference>
<keyword evidence="8" id="KW-0067">ATP-binding</keyword>
<feature type="domain" description="Histidine kinase" evidence="15">
    <location>
        <begin position="444"/>
        <end position="665"/>
    </location>
</feature>
<evidence type="ECO:0000259" key="19">
    <source>
        <dbReference type="PROSITE" id="PS50894"/>
    </source>
</evidence>
<dbReference type="GO" id="GO:0005886">
    <property type="term" value="C:plasma membrane"/>
    <property type="evidence" value="ECO:0007669"/>
    <property type="project" value="UniProtKB-SubCell"/>
</dbReference>
<evidence type="ECO:0000259" key="17">
    <source>
        <dbReference type="PROSITE" id="PS50112"/>
    </source>
</evidence>
<keyword evidence="6 14" id="KW-0812">Transmembrane</keyword>
<dbReference type="SUPFAM" id="SSF47384">
    <property type="entry name" value="Homodimeric domain of signal transducing histidine kinase"/>
    <property type="match status" value="1"/>
</dbReference>
<feature type="transmembrane region" description="Helical" evidence="14">
    <location>
        <begin position="269"/>
        <end position="289"/>
    </location>
</feature>
<dbReference type="InterPro" id="IPR000014">
    <property type="entry name" value="PAS"/>
</dbReference>
<keyword evidence="7" id="KW-0547">Nucleotide-binding</keyword>
<dbReference type="SMART" id="SM00086">
    <property type="entry name" value="PAC"/>
    <property type="match status" value="1"/>
</dbReference>
<keyword evidence="5 13" id="KW-0597">Phosphoprotein</keyword>
<dbReference type="InterPro" id="IPR005467">
    <property type="entry name" value="His_kinase_dom"/>
</dbReference>
<evidence type="ECO:0000256" key="11">
    <source>
        <dbReference type="ARBA" id="ARBA00023136"/>
    </source>
</evidence>
<feature type="domain" description="Response regulatory" evidence="16">
    <location>
        <begin position="680"/>
        <end position="803"/>
    </location>
</feature>
<feature type="modified residue" description="Phosphohistidine" evidence="12">
    <location>
        <position position="1029"/>
    </location>
</feature>
<dbReference type="PROSITE" id="PS50110">
    <property type="entry name" value="RESPONSE_REGULATORY"/>
    <property type="match status" value="2"/>
</dbReference>
<dbReference type="EMBL" id="JACJFM010000014">
    <property type="protein sequence ID" value="MBB1487390.1"/>
    <property type="molecule type" value="Genomic_DNA"/>
</dbReference>
<dbReference type="EC" id="2.7.13.3" evidence="3"/>
<evidence type="ECO:0000256" key="12">
    <source>
        <dbReference type="PROSITE-ProRule" id="PRU00110"/>
    </source>
</evidence>
<dbReference type="InterPro" id="IPR003661">
    <property type="entry name" value="HisK_dim/P_dom"/>
</dbReference>
<dbReference type="SUPFAM" id="SSF52172">
    <property type="entry name" value="CheY-like"/>
    <property type="match status" value="2"/>
</dbReference>
<feature type="domain" description="Response regulatory" evidence="16">
    <location>
        <begin position="834"/>
        <end position="950"/>
    </location>
</feature>
<name>A0A839IRT8_9GAMM</name>
<dbReference type="PANTHER" id="PTHR45339">
    <property type="entry name" value="HYBRID SIGNAL TRANSDUCTION HISTIDINE KINASE J"/>
    <property type="match status" value="1"/>
</dbReference>
<evidence type="ECO:0000313" key="21">
    <source>
        <dbReference type="Proteomes" id="UP000565262"/>
    </source>
</evidence>
<dbReference type="SMART" id="SM00448">
    <property type="entry name" value="REC"/>
    <property type="match status" value="2"/>
</dbReference>
<dbReference type="InterPro" id="IPR001610">
    <property type="entry name" value="PAC"/>
</dbReference>
<dbReference type="Gene3D" id="1.20.120.160">
    <property type="entry name" value="HPT domain"/>
    <property type="match status" value="1"/>
</dbReference>
<dbReference type="PROSITE" id="PS50113">
    <property type="entry name" value="PAC"/>
    <property type="match status" value="1"/>
</dbReference>
<dbReference type="GO" id="GO:0005524">
    <property type="term" value="F:ATP binding"/>
    <property type="evidence" value="ECO:0007669"/>
    <property type="project" value="UniProtKB-KW"/>
</dbReference>
<evidence type="ECO:0000256" key="7">
    <source>
        <dbReference type="ARBA" id="ARBA00022741"/>
    </source>
</evidence>
<dbReference type="GO" id="GO:0000155">
    <property type="term" value="F:phosphorelay sensor kinase activity"/>
    <property type="evidence" value="ECO:0007669"/>
    <property type="project" value="InterPro"/>
</dbReference>
<dbReference type="InterPro" id="IPR036097">
    <property type="entry name" value="HisK_dim/P_sf"/>
</dbReference>
<proteinExistence type="predicted"/>
<dbReference type="InterPro" id="IPR000700">
    <property type="entry name" value="PAS-assoc_C"/>
</dbReference>
<dbReference type="SUPFAM" id="SSF55874">
    <property type="entry name" value="ATPase domain of HSP90 chaperone/DNA topoisomerase II/histidine kinase"/>
    <property type="match status" value="1"/>
</dbReference>
<keyword evidence="9 14" id="KW-1133">Transmembrane helix</keyword>
<keyword evidence="4" id="KW-1003">Cell membrane</keyword>
<accession>A0A839IRT8</accession>
<evidence type="ECO:0000256" key="6">
    <source>
        <dbReference type="ARBA" id="ARBA00022692"/>
    </source>
</evidence>
<evidence type="ECO:0000256" key="8">
    <source>
        <dbReference type="ARBA" id="ARBA00022840"/>
    </source>
</evidence>
<evidence type="ECO:0000256" key="4">
    <source>
        <dbReference type="ARBA" id="ARBA00022475"/>
    </source>
</evidence>
<evidence type="ECO:0000259" key="16">
    <source>
        <dbReference type="PROSITE" id="PS50110"/>
    </source>
</evidence>
<dbReference type="AlphaFoldDB" id="A0A839IRT8"/>
<reference evidence="20 21" key="1">
    <citation type="submission" date="2020-08" db="EMBL/GenBank/DDBJ databases">
        <title>Oceanospirillum sp. nov. isolated from marine sediment.</title>
        <authorList>
            <person name="Ji X."/>
        </authorList>
    </citation>
    <scope>NUCLEOTIDE SEQUENCE [LARGE SCALE GENOMIC DNA]</scope>
    <source>
        <strain evidence="20 21">D5</strain>
    </source>
</reference>
<dbReference type="InterPro" id="IPR008207">
    <property type="entry name" value="Sig_transdc_His_kin_Hpt_dom"/>
</dbReference>
<dbReference type="InterPro" id="IPR036641">
    <property type="entry name" value="HPT_dom_sf"/>
</dbReference>
<dbReference type="InterPro" id="IPR003594">
    <property type="entry name" value="HATPase_dom"/>
</dbReference>
<dbReference type="PROSITE" id="PS50112">
    <property type="entry name" value="PAS"/>
    <property type="match status" value="1"/>
</dbReference>
<feature type="transmembrane region" description="Helical" evidence="14">
    <location>
        <begin position="15"/>
        <end position="34"/>
    </location>
</feature>
<evidence type="ECO:0000256" key="2">
    <source>
        <dbReference type="ARBA" id="ARBA00004651"/>
    </source>
</evidence>
<dbReference type="Pfam" id="PF02518">
    <property type="entry name" value="HATPase_c"/>
    <property type="match status" value="1"/>
</dbReference>
<comment type="subcellular location">
    <subcellularLocation>
        <location evidence="2">Cell membrane</location>
        <topology evidence="2">Multi-pass membrane protein</topology>
    </subcellularLocation>
</comment>
<protein>
    <recommendedName>
        <fullName evidence="3">histidine kinase</fullName>
        <ecNumber evidence="3">2.7.13.3</ecNumber>
    </recommendedName>
</protein>
<dbReference type="FunFam" id="3.30.565.10:FF:000010">
    <property type="entry name" value="Sensor histidine kinase RcsC"/>
    <property type="match status" value="1"/>
</dbReference>
<dbReference type="InterPro" id="IPR001789">
    <property type="entry name" value="Sig_transdc_resp-reg_receiver"/>
</dbReference>
<comment type="caution">
    <text evidence="20">The sequence shown here is derived from an EMBL/GenBank/DDBJ whole genome shotgun (WGS) entry which is preliminary data.</text>
</comment>
<dbReference type="Gene3D" id="1.10.287.130">
    <property type="match status" value="1"/>
</dbReference>
<feature type="modified residue" description="4-aspartylphosphate" evidence="13">
    <location>
        <position position="883"/>
    </location>
</feature>
<evidence type="ECO:0000256" key="1">
    <source>
        <dbReference type="ARBA" id="ARBA00000085"/>
    </source>
</evidence>
<dbReference type="CDD" id="cd00130">
    <property type="entry name" value="PAS"/>
    <property type="match status" value="1"/>
</dbReference>
<dbReference type="SMART" id="SM00073">
    <property type="entry name" value="HPT"/>
    <property type="match status" value="1"/>
</dbReference>
<gene>
    <name evidence="20" type="ORF">H4O21_12310</name>
</gene>
<comment type="catalytic activity">
    <reaction evidence="1">
        <text>ATP + protein L-histidine = ADP + protein N-phospho-L-histidine.</text>
        <dbReference type="EC" id="2.7.13.3"/>
    </reaction>
</comment>
<dbReference type="CDD" id="cd16922">
    <property type="entry name" value="HATPase_EvgS-ArcB-TorS-like"/>
    <property type="match status" value="1"/>
</dbReference>
<keyword evidence="10" id="KW-0902">Two-component regulatory system</keyword>
<evidence type="ECO:0000256" key="5">
    <source>
        <dbReference type="ARBA" id="ARBA00022553"/>
    </source>
</evidence>
<dbReference type="InterPro" id="IPR011006">
    <property type="entry name" value="CheY-like_superfamily"/>
</dbReference>
<dbReference type="RefSeq" id="WP_182809166.1">
    <property type="nucleotide sequence ID" value="NZ_JACJFM010000014.1"/>
</dbReference>
<dbReference type="Gene3D" id="3.30.565.10">
    <property type="entry name" value="Histidine kinase-like ATPase, C-terminal domain"/>
    <property type="match status" value="1"/>
</dbReference>
<evidence type="ECO:0000256" key="13">
    <source>
        <dbReference type="PROSITE-ProRule" id="PRU00169"/>
    </source>
</evidence>
<evidence type="ECO:0000313" key="20">
    <source>
        <dbReference type="EMBL" id="MBB1487390.1"/>
    </source>
</evidence>
<dbReference type="PRINTS" id="PR00344">
    <property type="entry name" value="BCTRLSENSOR"/>
</dbReference>
<feature type="modified residue" description="4-aspartylphosphate" evidence="13">
    <location>
        <position position="735"/>
    </location>
</feature>
<evidence type="ECO:0000256" key="10">
    <source>
        <dbReference type="ARBA" id="ARBA00023012"/>
    </source>
</evidence>
<dbReference type="Gene3D" id="3.40.50.2300">
    <property type="match status" value="2"/>
</dbReference>
<dbReference type="InterPro" id="IPR036890">
    <property type="entry name" value="HATPase_C_sf"/>
</dbReference>
<keyword evidence="21" id="KW-1185">Reference proteome</keyword>
<sequence length="1182" mass="132163">MIKSNAFWVRITDSILWISLSGLFLLFPLMAYLLQPSSDVRQDVIFESIHDQKELINAMRREVALLSRGYRDNPGDNFLDLFNQYEVSVKEIDHELRSIIKEIPEVREQWKLYRGQQQAFQQLILDISSMTASFALLVSQTGQVFVSAEEQLKATGLSAMALQEYKILLSGILFHNLRYVALPDAAGAFELKNYLDKVDAGLKMSPGAVQSVFNAVKLHHLRLRDTVEDMQDASDVLLALPLYLELEEFENRFESWVRIARKNQNDSRWAMLAVISLLIVIVVIILWRLRVFRRRLEVSNIRLRAFKDAMDEHAIVSITDPKGRITYVNKKFEDISGFSAEELLGKTHKVINSGVHPGGFFGELWQSALSDKVWHGEVCNRAKSGKLYWVNATVVPIYDHKKRMVSIVSVRTDISDQKLIEKELLAERDKAKQASDAKSSFLANMSHEIRTPMNAIIGMSHLAKQVSVDDRVNSYIDKIQLSSQNLLSIINDILDFSKIEAGKMDVERIPFRLDNVLNNLADVARVKAEEKSLPLIFDIDGALPAYFEGDPLRLGQVLLNLVNNAIKFTDSGEIRISASLLRQTGNQAELRFSVQDSGIGLSQEAQQRLFKAFSQADASTTRQYGGTGLGLAICKQLVELMGGQINVFSESGKGSEFFFTIKADIHHLPEEEKPALDTIRVLIIDDESVAVEACVELLNSINIDAVGETNSPDGLNRLVNAELVGEAPFDVVLVDWQMPVMDGFQVAQSIRNNSSLTQQPAIILITGHGGEDLQQKINPEFIDAVLLKPVSGSHLADSIQECLIRQNRVRGSGNGSIRHMFREGDEINALLGAKILIAEDNLINQEVITGLLEPYGLDLTLVDNGRDAVNAVQQQQYDLIMMDIQMPQLDGLQATLQIHEMQLPKTPPIIAMTAHAMQEDIVQCMSHGMNDHIAKPIDPDLLKEKLIQWIEPRVISGELESENGAEKGSSLPCAVEGVDLAIAMRSVAGNAELLIRLMKQFCDDYSEGITPARQYMAQGEWSDLKRWLHTLKGTSSTLGMSLIAENVKIVELMLVNNKLPGDHDLTALAEVLSATVNSVITCINEKGFDNGQYKATAPDERLFMQSIQPMQSTNDPEKIKNLIQAIRVMLEEGDAEVLDKVPELMEQVQDNDTLMQHGVTLMELVESYEFDQALELLALFER</sequence>